<dbReference type="Proteomes" id="UP000009027">
    <property type="component" value="Unassembled WGS sequence"/>
</dbReference>
<proteinExistence type="predicted"/>
<dbReference type="VEuPathDB" id="TriTrypDB:TvY486_0021150"/>
<protein>
    <submittedName>
        <fullName evidence="2">Uncharacterized protein</fullName>
    </submittedName>
</protein>
<feature type="region of interest" description="Disordered" evidence="1">
    <location>
        <begin position="1"/>
        <end position="25"/>
    </location>
</feature>
<accession>F9WPD7</accession>
<gene>
    <name evidence="2" type="ORF">TvY486_0021150</name>
</gene>
<name>F9WPD7_TRYVY</name>
<evidence type="ECO:0000256" key="1">
    <source>
        <dbReference type="SAM" id="MobiDB-lite"/>
    </source>
</evidence>
<evidence type="ECO:0000313" key="2">
    <source>
        <dbReference type="EMBL" id="CCD19414.1"/>
    </source>
</evidence>
<keyword evidence="3" id="KW-1185">Reference proteome</keyword>
<dbReference type="EMBL" id="CAEX01003380">
    <property type="protein sequence ID" value="CCD19414.1"/>
    <property type="molecule type" value="Genomic_DNA"/>
</dbReference>
<dbReference type="AlphaFoldDB" id="F9WPD7"/>
<sequence length="142" mass="15826">MLWGDTWNMTPASDTSQSANDEQKDTAFDANAKALEKTKAVATNYSTLFQALGQIRQACTTRLQQCRRPPDEEKNQRAQKMKKAQAQEDTAAHKETRREANDATTKSTNTREKRHASGHTAATKQQCDARTPPCPPQLTSPH</sequence>
<organism evidence="2 3">
    <name type="scientific">Trypanosoma vivax (strain Y486)</name>
    <dbReference type="NCBI Taxonomy" id="1055687"/>
    <lineage>
        <taxon>Eukaryota</taxon>
        <taxon>Discoba</taxon>
        <taxon>Euglenozoa</taxon>
        <taxon>Kinetoplastea</taxon>
        <taxon>Metakinetoplastina</taxon>
        <taxon>Trypanosomatida</taxon>
        <taxon>Trypanosomatidae</taxon>
        <taxon>Trypanosoma</taxon>
        <taxon>Duttonella</taxon>
    </lineage>
</organism>
<feature type="compositionally biased region" description="Pro residues" evidence="1">
    <location>
        <begin position="132"/>
        <end position="142"/>
    </location>
</feature>
<reference evidence="2 3" key="1">
    <citation type="journal article" date="2012" name="Proc. Natl. Acad. Sci. U.S.A.">
        <title>Antigenic diversity is generated by distinct evolutionary mechanisms in African trypanosome species.</title>
        <authorList>
            <person name="Jackson A.P."/>
            <person name="Berry A."/>
            <person name="Aslett M."/>
            <person name="Allison H.C."/>
            <person name="Burton P."/>
            <person name="Vavrova-Anderson J."/>
            <person name="Brown R."/>
            <person name="Browne H."/>
            <person name="Corton N."/>
            <person name="Hauser H."/>
            <person name="Gamble J."/>
            <person name="Gilderthorp R."/>
            <person name="Marcello L."/>
            <person name="McQuillan J."/>
            <person name="Otto T.D."/>
            <person name="Quail M.A."/>
            <person name="Sanders M.J."/>
            <person name="van Tonder A."/>
            <person name="Ginger M.L."/>
            <person name="Field M.C."/>
            <person name="Barry J.D."/>
            <person name="Hertz-Fowler C."/>
            <person name="Berriman M."/>
        </authorList>
    </citation>
    <scope>NUCLEOTIDE SEQUENCE</scope>
    <source>
        <strain evidence="2 3">Y486</strain>
    </source>
</reference>
<feature type="compositionally biased region" description="Polar residues" evidence="1">
    <location>
        <begin position="7"/>
        <end position="20"/>
    </location>
</feature>
<evidence type="ECO:0000313" key="3">
    <source>
        <dbReference type="Proteomes" id="UP000009027"/>
    </source>
</evidence>
<feature type="region of interest" description="Disordered" evidence="1">
    <location>
        <begin position="63"/>
        <end position="142"/>
    </location>
</feature>
<feature type="compositionally biased region" description="Basic and acidic residues" evidence="1">
    <location>
        <begin position="90"/>
        <end position="101"/>
    </location>
</feature>